<keyword evidence="2" id="KW-0560">Oxidoreductase</keyword>
<dbReference type="SUPFAM" id="SSF46548">
    <property type="entry name" value="alpha-helical ferredoxin"/>
    <property type="match status" value="1"/>
</dbReference>
<dbReference type="InterPro" id="IPR023753">
    <property type="entry name" value="FAD/NAD-binding_dom"/>
</dbReference>
<evidence type="ECO:0000256" key="3">
    <source>
        <dbReference type="ARBA" id="ARBA00023164"/>
    </source>
</evidence>
<comment type="pathway">
    <text evidence="4">Amino-acid biosynthesis.</text>
</comment>
<dbReference type="STRING" id="512399.A8709_05715"/>
<evidence type="ECO:0000259" key="5">
    <source>
        <dbReference type="Pfam" id="PF07992"/>
    </source>
</evidence>
<dbReference type="GO" id="GO:0006537">
    <property type="term" value="P:glutamate biosynthetic process"/>
    <property type="evidence" value="ECO:0007669"/>
    <property type="project" value="UniProtKB-KW"/>
</dbReference>
<evidence type="ECO:0000256" key="1">
    <source>
        <dbReference type="ARBA" id="ARBA00022605"/>
    </source>
</evidence>
<evidence type="ECO:0000313" key="8">
    <source>
        <dbReference type="Proteomes" id="UP000093309"/>
    </source>
</evidence>
<dbReference type="PANTHER" id="PTHR43100:SF1">
    <property type="entry name" value="GLUTAMATE SYNTHASE [NADPH] SMALL CHAIN"/>
    <property type="match status" value="1"/>
</dbReference>
<dbReference type="FunFam" id="3.50.50.60:FF:000022">
    <property type="entry name" value="Glutamate synthase [NADH], amyloplastic"/>
    <property type="match status" value="1"/>
</dbReference>
<dbReference type="InterPro" id="IPR028261">
    <property type="entry name" value="DPD_II"/>
</dbReference>
<evidence type="ECO:0000256" key="4">
    <source>
        <dbReference type="ARBA" id="ARBA00029440"/>
    </source>
</evidence>
<reference evidence="8" key="1">
    <citation type="submission" date="2016-05" db="EMBL/GenBank/DDBJ databases">
        <title>Paenibacillus oryzae. sp. nov., isolated from the rice root.</title>
        <authorList>
            <person name="Zhang J."/>
            <person name="Zhang X."/>
        </authorList>
    </citation>
    <scope>NUCLEOTIDE SEQUENCE [LARGE SCALE GENOMIC DNA]</scope>
    <source>
        <strain evidence="8">KCTC13222</strain>
    </source>
</reference>
<dbReference type="InterPro" id="IPR009051">
    <property type="entry name" value="Helical_ferredxn"/>
</dbReference>
<keyword evidence="1" id="KW-0028">Amino-acid biosynthesis</keyword>
<dbReference type="SUPFAM" id="SSF51905">
    <property type="entry name" value="FAD/NAD(P)-binding domain"/>
    <property type="match status" value="1"/>
</dbReference>
<accession>A0A1C0ZSX1</accession>
<keyword evidence="3" id="KW-0314">Glutamate biosynthesis</keyword>
<dbReference type="Proteomes" id="UP000093309">
    <property type="component" value="Unassembled WGS sequence"/>
</dbReference>
<feature type="domain" description="Dihydroprymidine dehydrogenase" evidence="6">
    <location>
        <begin position="25"/>
        <end position="140"/>
    </location>
</feature>
<comment type="caution">
    <text evidence="7">The sequence shown here is derived from an EMBL/GenBank/DDBJ whole genome shotgun (WGS) entry which is preliminary data.</text>
</comment>
<dbReference type="GO" id="GO:0051536">
    <property type="term" value="F:iron-sulfur cluster binding"/>
    <property type="evidence" value="ECO:0007669"/>
    <property type="project" value="InterPro"/>
</dbReference>
<organism evidence="7 8">
    <name type="scientific">Paenibacillus pectinilyticus</name>
    <dbReference type="NCBI Taxonomy" id="512399"/>
    <lineage>
        <taxon>Bacteria</taxon>
        <taxon>Bacillati</taxon>
        <taxon>Bacillota</taxon>
        <taxon>Bacilli</taxon>
        <taxon>Bacillales</taxon>
        <taxon>Paenibacillaceae</taxon>
        <taxon>Paenibacillus</taxon>
    </lineage>
</organism>
<dbReference type="OrthoDB" id="9803192at2"/>
<proteinExistence type="predicted"/>
<dbReference type="AlphaFoldDB" id="A0A1C0ZSX1"/>
<evidence type="ECO:0000313" key="7">
    <source>
        <dbReference type="EMBL" id="OCT11178.1"/>
    </source>
</evidence>
<dbReference type="PRINTS" id="PR00419">
    <property type="entry name" value="ADXRDTASE"/>
</dbReference>
<protein>
    <submittedName>
        <fullName evidence="7">Glutamate synthase</fullName>
    </submittedName>
</protein>
<dbReference type="Gene3D" id="1.10.1060.10">
    <property type="entry name" value="Alpha-helical ferredoxin"/>
    <property type="match status" value="1"/>
</dbReference>
<dbReference type="Gene3D" id="3.50.50.60">
    <property type="entry name" value="FAD/NAD(P)-binding domain"/>
    <property type="match status" value="2"/>
</dbReference>
<dbReference type="EMBL" id="LYPC01000028">
    <property type="protein sequence ID" value="OCT11178.1"/>
    <property type="molecule type" value="Genomic_DNA"/>
</dbReference>
<dbReference type="NCBIfam" id="TIGR01317">
    <property type="entry name" value="GOGAT_sm_gam"/>
    <property type="match status" value="1"/>
</dbReference>
<dbReference type="InterPro" id="IPR051394">
    <property type="entry name" value="Glutamate_Synthase"/>
</dbReference>
<dbReference type="GO" id="GO:0016639">
    <property type="term" value="F:oxidoreductase activity, acting on the CH-NH2 group of donors, NAD or NADP as acceptor"/>
    <property type="evidence" value="ECO:0007669"/>
    <property type="project" value="InterPro"/>
</dbReference>
<dbReference type="PANTHER" id="PTHR43100">
    <property type="entry name" value="GLUTAMATE SYNTHASE [NADPH] SMALL CHAIN"/>
    <property type="match status" value="1"/>
</dbReference>
<name>A0A1C0ZSX1_9BACL</name>
<evidence type="ECO:0000259" key="6">
    <source>
        <dbReference type="Pfam" id="PF14691"/>
    </source>
</evidence>
<dbReference type="InterPro" id="IPR006005">
    <property type="entry name" value="Glut_synth_ssu1"/>
</dbReference>
<dbReference type="Pfam" id="PF07992">
    <property type="entry name" value="Pyr_redox_2"/>
    <property type="match status" value="2"/>
</dbReference>
<feature type="domain" description="FAD/NAD(P)-binding" evidence="5">
    <location>
        <begin position="403"/>
        <end position="476"/>
    </location>
</feature>
<dbReference type="Pfam" id="PF14691">
    <property type="entry name" value="Fer4_20"/>
    <property type="match status" value="1"/>
</dbReference>
<evidence type="ECO:0000256" key="2">
    <source>
        <dbReference type="ARBA" id="ARBA00023002"/>
    </source>
</evidence>
<sequence>MGKPTGFIEHAREVASEASPLVRIGHWKEFATPLTEDKLQTQGSRCMDCGIPFCHTGALISGMAAGCPVNNLIPEWNDLVYRGQWREALDRLHKTNNFPEFTGRVCPAPCEGSCTVGLKDTPVTIKSIEKAIIDKGFAEGWITPEPPETRTGKKVAVVGSGPSGLAAAAQLNKAGHWVTVFERADRVGGLLMYGIPNMKLDKKYVERRVELLEAEGVAFITGAHVGVNYPIEKLQEEFDAIVLCGGATKGRDLPIEGRELGGVHLAMEFLSKNTKSLLDSEHADGQYISAEGKDVIVIGGGDTGTDCVGTSIRHKCKSVTQFEIMPKSPETRPANNPWPEWPKVLKVDYGQQEAAALQGEDPRTYLINTKKFVGDENGNLKELHTVLIEWQKNEKGAFVPVEVPGSEKVYPAQLVLIAMGFTGPENTVLDQLGVAKDERSNAKADYGKFATNVEGVFAAGDMRRGQSLVVWAINEGRAVAREVDRFLMGSSNLP</sequence>
<dbReference type="InterPro" id="IPR036188">
    <property type="entry name" value="FAD/NAD-bd_sf"/>
</dbReference>
<keyword evidence="8" id="KW-1185">Reference proteome</keyword>
<dbReference type="RefSeq" id="WP_065857971.1">
    <property type="nucleotide sequence ID" value="NZ_LYPC01000028.1"/>
</dbReference>
<gene>
    <name evidence="7" type="ORF">A8709_05715</name>
</gene>
<feature type="domain" description="FAD/NAD(P)-binding" evidence="5">
    <location>
        <begin position="153"/>
        <end position="327"/>
    </location>
</feature>